<dbReference type="InterPro" id="IPR001610">
    <property type="entry name" value="PAC"/>
</dbReference>
<gene>
    <name evidence="10" type="ORF">MM213_00955</name>
</gene>
<keyword evidence="6" id="KW-0175">Coiled coil</keyword>
<dbReference type="InterPro" id="IPR000700">
    <property type="entry name" value="PAS-assoc_C"/>
</dbReference>
<sequence>MVNSEAILKAIGKSYFILQSKDKIKEAIPSILSLLGNATQVDRVYIFQNYKGENDELHFSQKFEWVAEGVVPQIDFEELQNVPWSVFPIVAEKLSKNQVINEVLNEETNGKDFYDTMSEQGILSFLFIPIMVENKFWGFIGFDNCSTKNIYSDEQAAALHAFTSTLGYTILSKKQKKRLLKAKESYSFLINNVSEVIFKLDKESKWIFINKQWKNITSRTVSSTLGNAFKSAFAEEYRETICGLMNQLTIGTIEKLTFESELLMSEGGSKWVKVQVSPQFDFSNEIVAFTGSIIDINREKEVLAKLEESVEQTNAVINSVKDTLYTFSGDLKKVLFVSKNIEVLCIDREKYIQTENYWYEIIHHEDRDFVKNEVDKLFKCGVFDAVYRIVNDQGKVLWIQDKAWAVRDNKSKIIKIHGRYTDITELKTKELKLKSSEDSLRKLNDLLQAVNDTQLSFYLEKDFQTPLYTLLTKILEITGSKFGFIGEILFDENNYPYLKTHSITNIAWSDESEKFFRDNYQSGLEFRNLNTLFGRSICSGELLISNDVENDLRATGTPEGHPTIKKFMGVPVYKGDEFLGLMGFANKDSDYTESDVEILQPLISGYANLIKSIRIHKQKQEAERLRIESDEMYRLLSENTGDIIALHALDLKFEYISPSIHKVLGYTPEECVGKAPEEVFGLSSINTPNLKIVNNFSTVINHQHKITGKVVALETIITPLTDDNGMVYSYMATSRDVTEREAVLTELKESLSREQELNQLKSRFISMTSHEFRTPLATIMSSTEILEILLSDLKEDHLESKTKVHLERINNQIQRLTRVIADLLVLEKNAQDKIVISKEQVSINHFLRNTVDHYFPDSIKKIKLNLPNEDRIINLDPSILSHVINNLIDNAIKYSFNASRNPEISLNLSEKTYQIIVKDYGLGIPIDDQKYIFGSFFRAKNVNTIKGTGLGLNIVKEFIEKLGGDIHFESVENEGAKFIITLPYEH</sequence>
<dbReference type="PROSITE" id="PS50109">
    <property type="entry name" value="HIS_KIN"/>
    <property type="match status" value="1"/>
</dbReference>
<dbReference type="InterPro" id="IPR003594">
    <property type="entry name" value="HATPase_dom"/>
</dbReference>
<keyword evidence="4" id="KW-0808">Transferase</keyword>
<dbReference type="InterPro" id="IPR005467">
    <property type="entry name" value="His_kinase_dom"/>
</dbReference>
<dbReference type="Proteomes" id="UP001165430">
    <property type="component" value="Unassembled WGS sequence"/>
</dbReference>
<dbReference type="InterPro" id="IPR036097">
    <property type="entry name" value="HisK_dim/P_sf"/>
</dbReference>
<dbReference type="PRINTS" id="PR00344">
    <property type="entry name" value="BCTRLSENSOR"/>
</dbReference>
<dbReference type="Pfam" id="PF08448">
    <property type="entry name" value="PAS_4"/>
    <property type="match status" value="1"/>
</dbReference>
<evidence type="ECO:0000259" key="9">
    <source>
        <dbReference type="PROSITE" id="PS50113"/>
    </source>
</evidence>
<evidence type="ECO:0000256" key="5">
    <source>
        <dbReference type="ARBA" id="ARBA00022777"/>
    </source>
</evidence>
<dbReference type="Pfam" id="PF02518">
    <property type="entry name" value="HATPase_c"/>
    <property type="match status" value="1"/>
</dbReference>
<accession>A0ABS9V7B6</accession>
<evidence type="ECO:0000259" key="8">
    <source>
        <dbReference type="PROSITE" id="PS50112"/>
    </source>
</evidence>
<evidence type="ECO:0000256" key="2">
    <source>
        <dbReference type="ARBA" id="ARBA00012438"/>
    </source>
</evidence>
<dbReference type="SUPFAM" id="SSF47384">
    <property type="entry name" value="Homodimeric domain of signal transducing histidine kinase"/>
    <property type="match status" value="1"/>
</dbReference>
<evidence type="ECO:0000256" key="3">
    <source>
        <dbReference type="ARBA" id="ARBA00022553"/>
    </source>
</evidence>
<evidence type="ECO:0000259" key="7">
    <source>
        <dbReference type="PROSITE" id="PS50109"/>
    </source>
</evidence>
<evidence type="ECO:0000313" key="10">
    <source>
        <dbReference type="EMBL" id="MCH7412035.1"/>
    </source>
</evidence>
<dbReference type="CDD" id="cd00130">
    <property type="entry name" value="PAS"/>
    <property type="match status" value="3"/>
</dbReference>
<dbReference type="CDD" id="cd00075">
    <property type="entry name" value="HATPase"/>
    <property type="match status" value="1"/>
</dbReference>
<dbReference type="PROSITE" id="PS50113">
    <property type="entry name" value="PAC"/>
    <property type="match status" value="3"/>
</dbReference>
<feature type="domain" description="PAC" evidence="9">
    <location>
        <begin position="383"/>
        <end position="435"/>
    </location>
</feature>
<dbReference type="InterPro" id="IPR013655">
    <property type="entry name" value="PAS_fold_3"/>
</dbReference>
<feature type="coiled-coil region" evidence="6">
    <location>
        <begin position="426"/>
        <end position="453"/>
    </location>
</feature>
<dbReference type="SMART" id="SM00091">
    <property type="entry name" value="PAS"/>
    <property type="match status" value="3"/>
</dbReference>
<feature type="domain" description="PAC" evidence="9">
    <location>
        <begin position="256"/>
        <end position="308"/>
    </location>
</feature>
<dbReference type="InterPro" id="IPR029016">
    <property type="entry name" value="GAF-like_dom_sf"/>
</dbReference>
<keyword evidence="5" id="KW-0418">Kinase</keyword>
<dbReference type="RefSeq" id="WP_241409427.1">
    <property type="nucleotide sequence ID" value="NZ_JAKZGO010000001.1"/>
</dbReference>
<dbReference type="PROSITE" id="PS50112">
    <property type="entry name" value="PAS"/>
    <property type="match status" value="1"/>
</dbReference>
<dbReference type="SUPFAM" id="SSF55781">
    <property type="entry name" value="GAF domain-like"/>
    <property type="match status" value="2"/>
</dbReference>
<dbReference type="SMART" id="SM00387">
    <property type="entry name" value="HATPase_c"/>
    <property type="match status" value="1"/>
</dbReference>
<keyword evidence="11" id="KW-1185">Reference proteome</keyword>
<dbReference type="EC" id="2.7.13.3" evidence="2"/>
<feature type="coiled-coil region" evidence="6">
    <location>
        <begin position="296"/>
        <end position="323"/>
    </location>
</feature>
<dbReference type="SUPFAM" id="SSF55874">
    <property type="entry name" value="ATPase domain of HSP90 chaperone/DNA topoisomerase II/histidine kinase"/>
    <property type="match status" value="1"/>
</dbReference>
<feature type="domain" description="PAS" evidence="8">
    <location>
        <begin position="629"/>
        <end position="674"/>
    </location>
</feature>
<dbReference type="Pfam" id="PF01590">
    <property type="entry name" value="GAF"/>
    <property type="match status" value="1"/>
</dbReference>
<dbReference type="InterPro" id="IPR003661">
    <property type="entry name" value="HisK_dim/P_dom"/>
</dbReference>
<name>A0ABS9V7B6_9BACT</name>
<dbReference type="SMART" id="SM00086">
    <property type="entry name" value="PAC"/>
    <property type="match status" value="3"/>
</dbReference>
<comment type="caution">
    <text evidence="10">The sequence shown here is derived from an EMBL/GenBank/DDBJ whole genome shotgun (WGS) entry which is preliminary data.</text>
</comment>
<dbReference type="Gene3D" id="3.30.565.10">
    <property type="entry name" value="Histidine kinase-like ATPase, C-terminal domain"/>
    <property type="match status" value="1"/>
</dbReference>
<evidence type="ECO:0000256" key="4">
    <source>
        <dbReference type="ARBA" id="ARBA00022679"/>
    </source>
</evidence>
<dbReference type="InterPro" id="IPR003018">
    <property type="entry name" value="GAF"/>
</dbReference>
<dbReference type="Gene3D" id="3.30.450.20">
    <property type="entry name" value="PAS domain"/>
    <property type="match status" value="3"/>
</dbReference>
<organism evidence="10 11">
    <name type="scientific">Belliella alkalica</name>
    <dbReference type="NCBI Taxonomy" id="1730871"/>
    <lineage>
        <taxon>Bacteria</taxon>
        <taxon>Pseudomonadati</taxon>
        <taxon>Bacteroidota</taxon>
        <taxon>Cytophagia</taxon>
        <taxon>Cytophagales</taxon>
        <taxon>Cyclobacteriaceae</taxon>
        <taxon>Belliella</taxon>
    </lineage>
</organism>
<proteinExistence type="predicted"/>
<dbReference type="SMART" id="SM00065">
    <property type="entry name" value="GAF"/>
    <property type="match status" value="2"/>
</dbReference>
<dbReference type="InterPro" id="IPR036890">
    <property type="entry name" value="HATPase_C_sf"/>
</dbReference>
<dbReference type="PANTHER" id="PTHR43304:SF1">
    <property type="entry name" value="PAC DOMAIN-CONTAINING PROTEIN"/>
    <property type="match status" value="1"/>
</dbReference>
<comment type="catalytic activity">
    <reaction evidence="1">
        <text>ATP + protein L-histidine = ADP + protein N-phospho-L-histidine.</text>
        <dbReference type="EC" id="2.7.13.3"/>
    </reaction>
</comment>
<dbReference type="Pfam" id="PF00512">
    <property type="entry name" value="HisKA"/>
    <property type="match status" value="1"/>
</dbReference>
<dbReference type="InterPro" id="IPR000014">
    <property type="entry name" value="PAS"/>
</dbReference>
<protein>
    <recommendedName>
        <fullName evidence="2">histidine kinase</fullName>
        <ecNumber evidence="2">2.7.13.3</ecNumber>
    </recommendedName>
</protein>
<dbReference type="Gene3D" id="1.10.287.130">
    <property type="match status" value="1"/>
</dbReference>
<dbReference type="InterPro" id="IPR004358">
    <property type="entry name" value="Sig_transdc_His_kin-like_C"/>
</dbReference>
<dbReference type="Gene3D" id="3.30.450.40">
    <property type="match status" value="2"/>
</dbReference>
<dbReference type="SUPFAM" id="SSF55785">
    <property type="entry name" value="PYP-like sensor domain (PAS domain)"/>
    <property type="match status" value="3"/>
</dbReference>
<reference evidence="10" key="1">
    <citation type="submission" date="2022-03" db="EMBL/GenBank/DDBJ databases">
        <title>De novo assembled genomes of Belliella spp. (Cyclobacteriaceae) strains.</title>
        <authorList>
            <person name="Szabo A."/>
            <person name="Korponai K."/>
            <person name="Felfoldi T."/>
        </authorList>
    </citation>
    <scope>NUCLEOTIDE SEQUENCE</scope>
    <source>
        <strain evidence="10">DSM 111903</strain>
    </source>
</reference>
<evidence type="ECO:0000256" key="6">
    <source>
        <dbReference type="SAM" id="Coils"/>
    </source>
</evidence>
<dbReference type="SMART" id="SM00388">
    <property type="entry name" value="HisKA"/>
    <property type="match status" value="1"/>
</dbReference>
<dbReference type="Pfam" id="PF08447">
    <property type="entry name" value="PAS_3"/>
    <property type="match status" value="1"/>
</dbReference>
<dbReference type="InterPro" id="IPR052162">
    <property type="entry name" value="Sensor_kinase/Photoreceptor"/>
</dbReference>
<dbReference type="Pfam" id="PF13185">
    <property type="entry name" value="GAF_2"/>
    <property type="match status" value="1"/>
</dbReference>
<dbReference type="InterPro" id="IPR013656">
    <property type="entry name" value="PAS_4"/>
</dbReference>
<keyword evidence="3" id="KW-0597">Phosphoprotein</keyword>
<feature type="domain" description="PAC" evidence="9">
    <location>
        <begin position="694"/>
        <end position="749"/>
    </location>
</feature>
<dbReference type="PANTHER" id="PTHR43304">
    <property type="entry name" value="PHYTOCHROME-LIKE PROTEIN CPH1"/>
    <property type="match status" value="1"/>
</dbReference>
<dbReference type="Pfam" id="PF13426">
    <property type="entry name" value="PAS_9"/>
    <property type="match status" value="1"/>
</dbReference>
<dbReference type="CDD" id="cd00082">
    <property type="entry name" value="HisKA"/>
    <property type="match status" value="1"/>
</dbReference>
<feature type="domain" description="Histidine kinase" evidence="7">
    <location>
        <begin position="767"/>
        <end position="986"/>
    </location>
</feature>
<dbReference type="EMBL" id="JAKZGO010000001">
    <property type="protein sequence ID" value="MCH7412035.1"/>
    <property type="molecule type" value="Genomic_DNA"/>
</dbReference>
<evidence type="ECO:0000256" key="1">
    <source>
        <dbReference type="ARBA" id="ARBA00000085"/>
    </source>
</evidence>
<dbReference type="InterPro" id="IPR035965">
    <property type="entry name" value="PAS-like_dom_sf"/>
</dbReference>
<evidence type="ECO:0000313" key="11">
    <source>
        <dbReference type="Proteomes" id="UP001165430"/>
    </source>
</evidence>
<dbReference type="NCBIfam" id="TIGR00229">
    <property type="entry name" value="sensory_box"/>
    <property type="match status" value="2"/>
</dbReference>